<keyword evidence="3 5" id="KW-1133">Transmembrane helix</keyword>
<evidence type="ECO:0000256" key="5">
    <source>
        <dbReference type="SAM" id="Phobius"/>
    </source>
</evidence>
<feature type="transmembrane region" description="Helical" evidence="5">
    <location>
        <begin position="66"/>
        <end position="86"/>
    </location>
</feature>
<dbReference type="GO" id="GO:0005886">
    <property type="term" value="C:plasma membrane"/>
    <property type="evidence" value="ECO:0007669"/>
    <property type="project" value="TreeGrafter"/>
</dbReference>
<name>A0A8H5KAP4_9HYPO</name>
<evidence type="ECO:0000256" key="3">
    <source>
        <dbReference type="ARBA" id="ARBA00022989"/>
    </source>
</evidence>
<protein>
    <submittedName>
        <fullName evidence="6">RTA1 like</fullName>
    </submittedName>
</protein>
<feature type="transmembrane region" description="Helical" evidence="5">
    <location>
        <begin position="98"/>
        <end position="117"/>
    </location>
</feature>
<evidence type="ECO:0000256" key="2">
    <source>
        <dbReference type="ARBA" id="ARBA00022692"/>
    </source>
</evidence>
<comment type="subcellular location">
    <subcellularLocation>
        <location evidence="1">Membrane</location>
        <topology evidence="1">Multi-pass membrane protein</topology>
    </subcellularLocation>
</comment>
<dbReference type="InterPro" id="IPR007568">
    <property type="entry name" value="RTA1"/>
</dbReference>
<feature type="transmembrane region" description="Helical" evidence="5">
    <location>
        <begin position="36"/>
        <end position="54"/>
    </location>
</feature>
<keyword evidence="4 5" id="KW-0472">Membrane</keyword>
<sequence length="184" mass="20047">MTMDTLNLGGNIFYLTCHVFLIMPQIYWGVRHKTWGYLFGMSCGHVLDMVGFAARIRMHFGQTGFVTLFDFVALILQATGGSMLGSDERDTINVGLKVIKAGLAAHLAGVSIFVFLATECWLPENETTIMLLEGMIIVIATSALAIGHPGPSFQGCYQDADFQLKKSGDVEDASKSDDNSSELL</sequence>
<comment type="caution">
    <text evidence="6">The sequence shown here is derived from an EMBL/GenBank/DDBJ whole genome shotgun (WGS) entry which is preliminary data.</text>
</comment>
<evidence type="ECO:0000256" key="4">
    <source>
        <dbReference type="ARBA" id="ARBA00023136"/>
    </source>
</evidence>
<keyword evidence="2 5" id="KW-0812">Transmembrane</keyword>
<feature type="transmembrane region" description="Helical" evidence="5">
    <location>
        <begin position="129"/>
        <end position="147"/>
    </location>
</feature>
<dbReference type="AlphaFoldDB" id="A0A8H5KAP4"/>
<evidence type="ECO:0000256" key="1">
    <source>
        <dbReference type="ARBA" id="ARBA00004141"/>
    </source>
</evidence>
<evidence type="ECO:0000313" key="7">
    <source>
        <dbReference type="Proteomes" id="UP000574317"/>
    </source>
</evidence>
<dbReference type="GO" id="GO:0000324">
    <property type="term" value="C:fungal-type vacuole"/>
    <property type="evidence" value="ECO:0007669"/>
    <property type="project" value="TreeGrafter"/>
</dbReference>
<gene>
    <name evidence="6" type="ORF">FNAPI_286</name>
</gene>
<dbReference type="EMBL" id="JAAOAO010000011">
    <property type="protein sequence ID" value="KAF5568201.1"/>
    <property type="molecule type" value="Genomic_DNA"/>
</dbReference>
<dbReference type="Pfam" id="PF04479">
    <property type="entry name" value="RTA1"/>
    <property type="match status" value="1"/>
</dbReference>
<feature type="transmembrane region" description="Helical" evidence="5">
    <location>
        <begin position="12"/>
        <end position="30"/>
    </location>
</feature>
<proteinExistence type="predicted"/>
<dbReference type="PANTHER" id="PTHR31465">
    <property type="entry name" value="PROTEIN RTA1-RELATED"/>
    <property type="match status" value="1"/>
</dbReference>
<organism evidence="6 7">
    <name type="scientific">Fusarium napiforme</name>
    <dbReference type="NCBI Taxonomy" id="42672"/>
    <lineage>
        <taxon>Eukaryota</taxon>
        <taxon>Fungi</taxon>
        <taxon>Dikarya</taxon>
        <taxon>Ascomycota</taxon>
        <taxon>Pezizomycotina</taxon>
        <taxon>Sordariomycetes</taxon>
        <taxon>Hypocreomycetidae</taxon>
        <taxon>Hypocreales</taxon>
        <taxon>Nectriaceae</taxon>
        <taxon>Fusarium</taxon>
        <taxon>Fusarium fujikuroi species complex</taxon>
    </lineage>
</organism>
<reference evidence="6 7" key="1">
    <citation type="submission" date="2020-05" db="EMBL/GenBank/DDBJ databases">
        <title>Identification and distribution of gene clusters putatively required for synthesis of sphingolipid metabolism inhibitors in phylogenetically diverse species of the filamentous fungus Fusarium.</title>
        <authorList>
            <person name="Kim H.-S."/>
            <person name="Busman M."/>
            <person name="Brown D.W."/>
            <person name="Divon H."/>
            <person name="Uhlig S."/>
            <person name="Proctor R.H."/>
        </authorList>
    </citation>
    <scope>NUCLEOTIDE SEQUENCE [LARGE SCALE GENOMIC DNA]</scope>
    <source>
        <strain evidence="6 7">NRRL 25196</strain>
    </source>
</reference>
<keyword evidence="7" id="KW-1185">Reference proteome</keyword>
<accession>A0A8H5KAP4</accession>
<dbReference type="PANTHER" id="PTHR31465:SF9">
    <property type="entry name" value="SPHINGOID LONG-CHAIN BASE TRANSPORTER RSB1"/>
    <property type="match status" value="1"/>
</dbReference>
<evidence type="ECO:0000313" key="6">
    <source>
        <dbReference type="EMBL" id="KAF5568201.1"/>
    </source>
</evidence>
<dbReference type="Proteomes" id="UP000574317">
    <property type="component" value="Unassembled WGS sequence"/>
</dbReference>